<name>A0A6J5M7L2_9CAUD</name>
<accession>A0A6J5M7L2</accession>
<dbReference type="EMBL" id="LR796386">
    <property type="protein sequence ID" value="CAB4141106.1"/>
    <property type="molecule type" value="Genomic_DNA"/>
</dbReference>
<reference evidence="1" key="1">
    <citation type="submission" date="2020-04" db="EMBL/GenBank/DDBJ databases">
        <authorList>
            <person name="Chiriac C."/>
            <person name="Salcher M."/>
            <person name="Ghai R."/>
            <person name="Kavagutti S V."/>
        </authorList>
    </citation>
    <scope>NUCLEOTIDE SEQUENCE</scope>
</reference>
<evidence type="ECO:0000313" key="1">
    <source>
        <dbReference type="EMBL" id="CAB4141106.1"/>
    </source>
</evidence>
<gene>
    <name evidence="1" type="ORF">UFOVP413_47</name>
</gene>
<proteinExistence type="predicted"/>
<protein>
    <submittedName>
        <fullName evidence="1">Uncharacterized protein</fullName>
    </submittedName>
</protein>
<sequence length="63" mass="7488">MTPTINPQQIIAELERQISDRRRDYSSAVWKNKMRQSEADYRIRLLSAAVDFIKKHHQPTNHP</sequence>
<organism evidence="1">
    <name type="scientific">uncultured Caudovirales phage</name>
    <dbReference type="NCBI Taxonomy" id="2100421"/>
    <lineage>
        <taxon>Viruses</taxon>
        <taxon>Duplodnaviria</taxon>
        <taxon>Heunggongvirae</taxon>
        <taxon>Uroviricota</taxon>
        <taxon>Caudoviricetes</taxon>
        <taxon>Peduoviridae</taxon>
        <taxon>Maltschvirus</taxon>
        <taxon>Maltschvirus maltsch</taxon>
    </lineage>
</organism>